<accession>A0A7J7IRP6</accession>
<keyword evidence="2" id="KW-1185">Reference proteome</keyword>
<organism evidence="1 2">
    <name type="scientific">Cyanidiococcus yangmingshanensis</name>
    <dbReference type="NCBI Taxonomy" id="2690220"/>
    <lineage>
        <taxon>Eukaryota</taxon>
        <taxon>Rhodophyta</taxon>
        <taxon>Bangiophyceae</taxon>
        <taxon>Cyanidiales</taxon>
        <taxon>Cyanidiaceae</taxon>
        <taxon>Cyanidiococcus</taxon>
    </lineage>
</organism>
<dbReference type="OrthoDB" id="5376at2759"/>
<gene>
    <name evidence="1" type="ORF">F1559_004926</name>
</gene>
<dbReference type="AlphaFoldDB" id="A0A7J7IRP6"/>
<name>A0A7J7IRP6_9RHOD</name>
<evidence type="ECO:0000313" key="2">
    <source>
        <dbReference type="Proteomes" id="UP000530660"/>
    </source>
</evidence>
<protein>
    <submittedName>
        <fullName evidence="1">Uncharacterized protein</fullName>
    </submittedName>
</protein>
<dbReference type="Pfam" id="PF07209">
    <property type="entry name" value="DUF1415"/>
    <property type="match status" value="1"/>
</dbReference>
<comment type="caution">
    <text evidence="1">The sequence shown here is derived from an EMBL/GenBank/DDBJ whole genome shotgun (WGS) entry which is preliminary data.</text>
</comment>
<reference evidence="1 2" key="1">
    <citation type="journal article" date="2020" name="J. Phycol.">
        <title>Comparative genome analysis reveals Cyanidiococcus gen. nov., a new extremophilic red algal genus sister to Cyanidioschyzon (Cyanidioschyzonaceae, Rhodophyta).</title>
        <authorList>
            <person name="Liu S.-L."/>
            <person name="Chiang Y.-R."/>
            <person name="Yoon H.S."/>
            <person name="Fu H.-Y."/>
        </authorList>
    </citation>
    <scope>NUCLEOTIDE SEQUENCE [LARGE SCALE GENOMIC DNA]</scope>
    <source>
        <strain evidence="1 2">THAL066</strain>
    </source>
</reference>
<dbReference type="Proteomes" id="UP000530660">
    <property type="component" value="Unassembled WGS sequence"/>
</dbReference>
<proteinExistence type="predicted"/>
<dbReference type="EMBL" id="VWRR01000001">
    <property type="protein sequence ID" value="KAF6005410.1"/>
    <property type="molecule type" value="Genomic_DNA"/>
</dbReference>
<dbReference type="InterPro" id="IPR009858">
    <property type="entry name" value="DUF1415"/>
</dbReference>
<evidence type="ECO:0000313" key="1">
    <source>
        <dbReference type="EMBL" id="KAF6005410.1"/>
    </source>
</evidence>
<sequence length="260" mass="29433">MLQHIVQSSNGTRTQFLGFLGVPGRPPRARRVTRSHGTRPDGLRLCYFPRGGGRHDFSLTSLQSKLSPREVERCEVITRNWIRDFVIELQLCPYARAPFASGQVRIAVSDAAAVKAVERALVQEAALLIQAEPTELATTLLVLPQFYQNDFIRFYASSLALERRWEARDQGRSLVLVFFHPLHVYAKQNAALQRLVPVDSLDYERRAPLPTINLLRGDQVDEVVATGKSAEMLEQNAVRLSQVSLEALEMRFQRLLELNL</sequence>